<proteinExistence type="predicted"/>
<dbReference type="AlphaFoldDB" id="A0A9P7VPL2"/>
<evidence type="ECO:0000256" key="1">
    <source>
        <dbReference type="SAM" id="Coils"/>
    </source>
</evidence>
<evidence type="ECO:0008006" key="5">
    <source>
        <dbReference type="Google" id="ProtNLM"/>
    </source>
</evidence>
<dbReference type="RefSeq" id="XP_043038566.1">
    <property type="nucleotide sequence ID" value="XM_043184250.1"/>
</dbReference>
<comment type="caution">
    <text evidence="3">The sequence shown here is derived from an EMBL/GenBank/DDBJ whole genome shotgun (WGS) entry which is preliminary data.</text>
</comment>
<feature type="coiled-coil region" evidence="1">
    <location>
        <begin position="45"/>
        <end position="72"/>
    </location>
</feature>
<protein>
    <recommendedName>
        <fullName evidence="5">F-box domain-containing protein</fullName>
    </recommendedName>
</protein>
<dbReference type="Proteomes" id="UP000812287">
    <property type="component" value="Unassembled WGS sequence"/>
</dbReference>
<dbReference type="GeneID" id="66106547"/>
<organism evidence="3 4">
    <name type="scientific">Guyanagaster necrorhizus</name>
    <dbReference type="NCBI Taxonomy" id="856835"/>
    <lineage>
        <taxon>Eukaryota</taxon>
        <taxon>Fungi</taxon>
        <taxon>Dikarya</taxon>
        <taxon>Basidiomycota</taxon>
        <taxon>Agaricomycotina</taxon>
        <taxon>Agaricomycetes</taxon>
        <taxon>Agaricomycetidae</taxon>
        <taxon>Agaricales</taxon>
        <taxon>Marasmiineae</taxon>
        <taxon>Physalacriaceae</taxon>
        <taxon>Guyanagaster</taxon>
    </lineage>
</organism>
<keyword evidence="4" id="KW-1185">Reference proteome</keyword>
<reference evidence="3" key="1">
    <citation type="submission" date="2020-11" db="EMBL/GenBank/DDBJ databases">
        <title>Adaptations for nitrogen fixation in a non-lichenized fungal sporocarp promotes dispersal by wood-feeding termites.</title>
        <authorList>
            <consortium name="DOE Joint Genome Institute"/>
            <person name="Koch R.A."/>
            <person name="Yoon G."/>
            <person name="Arayal U."/>
            <person name="Lail K."/>
            <person name="Amirebrahimi M."/>
            <person name="Labutti K."/>
            <person name="Lipzen A."/>
            <person name="Riley R."/>
            <person name="Barry K."/>
            <person name="Henrissat B."/>
            <person name="Grigoriev I.V."/>
            <person name="Herr J.R."/>
            <person name="Aime M.C."/>
        </authorList>
    </citation>
    <scope>NUCLEOTIDE SEQUENCE</scope>
    <source>
        <strain evidence="3">MCA 3950</strain>
    </source>
</reference>
<dbReference type="EMBL" id="MU250538">
    <property type="protein sequence ID" value="KAG7445066.1"/>
    <property type="molecule type" value="Genomic_DNA"/>
</dbReference>
<name>A0A9P7VPL2_9AGAR</name>
<feature type="region of interest" description="Disordered" evidence="2">
    <location>
        <begin position="200"/>
        <end position="240"/>
    </location>
</feature>
<dbReference type="OrthoDB" id="2881716at2759"/>
<keyword evidence="1" id="KW-0175">Coiled coil</keyword>
<evidence type="ECO:0000313" key="3">
    <source>
        <dbReference type="EMBL" id="KAG7445066.1"/>
    </source>
</evidence>
<dbReference type="Gene3D" id="1.20.1280.50">
    <property type="match status" value="1"/>
</dbReference>
<feature type="compositionally biased region" description="Acidic residues" evidence="2">
    <location>
        <begin position="219"/>
        <end position="237"/>
    </location>
</feature>
<accession>A0A9P7VPL2</accession>
<sequence length="600" mass="68243">MATAVLPGSLTLSQPQDKYIYSHSFISLLQTNDPPTNPDATRTMMAQAADDIAVAERKIASLRSQIMEKEAEIYALRQVIDDCTAVLSPIRRLPTDLVLEIFRFVVPERYNVFDITRGPWLVTRICKRWRTLACTYGALWSSVHITNIASRATIRSLNEPVMLLQTALGRSSTFPLSVWFEYGTKKKWSDYANFEDEYDSEDSLSSTDSDNGEFSASIDGEDDDQEDSNEEESDYESTVDSVDTMVDRQLVKVLIQHSHQLQYLNIEVASPSILKCLRSLHGRLDRLEKVHISLPWDARDHNELQEAFTLAPKLCSVRLNGLSLESVLNFPLIQLKSLDHQPQRMYADVWLSTVQTILLQGSHLTDYAPPSPPKPYDSNMPWLCSYSIRTFRVNAWYVLDYFHLPGIDELRIRHFGWARDQSAGDTLAAFIQRSGCTLKKLHIRGIPDSILSAFPSLHNSLVELEITVTHSNERLLSGLSAFMRAPGHFSLLSRLEIKCSNEISWYPEVLYDSLKEIYAFVDGLWSARTKVRVEVCIDTSRFDVHRVCNVAKFKHLLDEGMDIAIFAVGKSKSWEDTTSEEEDDVLDLRNVLLEEDNSSD</sequence>
<gene>
    <name evidence="3" type="ORF">BT62DRAFT_920819</name>
</gene>
<evidence type="ECO:0000313" key="4">
    <source>
        <dbReference type="Proteomes" id="UP000812287"/>
    </source>
</evidence>
<evidence type="ECO:0000256" key="2">
    <source>
        <dbReference type="SAM" id="MobiDB-lite"/>
    </source>
</evidence>